<sequence length="314" mass="34999">MATPAEVTSFLTSEAPRLDNGVVAAFTDFAASVNAETGDLDNILSLYELSRAESVISLITEKKSIYEFQGFNPKDMSLVLYSAYKSFRGSGMIDLGEGNTYNKMASFSDDMANICAIFTMRGANWENILKKSTEGLKRLMTHLRVKYNINIVKRNAKSRLDPKTVTLARIAACMPQFTVKAYISGLGRELTPMKKLFPGLDGLPKALCSPMVLSILPTDNFRPVAAAFFYVSYMTDRVLHSKDKDYTDPSSLSDYFFAAHKSTVLEDPARVFYCKNFDLITENGAWNPLLITAAKRVEANMAGDEYLTEFISRF</sequence>
<dbReference type="EMBL" id="MW288222">
    <property type="protein sequence ID" value="QPL15371.1"/>
    <property type="molecule type" value="Viral_cRNA"/>
</dbReference>
<accession>A0A7T0Q5U2</accession>
<protein>
    <submittedName>
        <fullName evidence="1">Nucleoprotein</fullName>
    </submittedName>
</protein>
<reference evidence="1" key="1">
    <citation type="journal article" date="2019" name="PLoS Pathog.">
        <title>Re-assessing the diversity of negative strand RNA viruses in insects.</title>
        <authorList>
            <person name="Kafer S."/>
            <person name="Paraskevopoulou S."/>
            <person name="Zirkel F."/>
            <person name="Wieseke N."/>
            <person name="Donath A."/>
            <person name="Petersen M."/>
            <person name="Jones T.C."/>
            <person name="Liu S."/>
            <person name="Zhou X."/>
            <person name="Middendorf M."/>
            <person name="Junglen S."/>
            <person name="Misof B."/>
            <person name="Drosten C."/>
        </authorList>
    </citation>
    <scope>NUCLEOTIDE SEQUENCE</scope>
    <source>
        <strain evidence="1">OKIAV275</strain>
    </source>
</reference>
<organism evidence="1">
    <name type="scientific">Hymenopteran phenui-related virus OKIAV275</name>
    <dbReference type="NCBI Taxonomy" id="2792548"/>
    <lineage>
        <taxon>Viruses</taxon>
        <taxon>Riboviria</taxon>
        <taxon>Orthornavirae</taxon>
        <taxon>Negarnaviricota</taxon>
        <taxon>Polyploviricotina</taxon>
        <taxon>Bunyaviricetes</taxon>
        <taxon>Hareavirales</taxon>
        <taxon>Phenuiviridae</taxon>
    </lineage>
</organism>
<dbReference type="GO" id="GO:0019013">
    <property type="term" value="C:viral nucleocapsid"/>
    <property type="evidence" value="ECO:0007669"/>
    <property type="project" value="UniProtKB-KW"/>
</dbReference>
<keyword evidence="1" id="KW-0946">Virion</keyword>
<evidence type="ECO:0000313" key="1">
    <source>
        <dbReference type="EMBL" id="QPL15371.1"/>
    </source>
</evidence>
<keyword evidence="1" id="KW-0543">Viral nucleoprotein</keyword>
<name>A0A7T0Q5U2_9VIRU</name>
<proteinExistence type="predicted"/>